<sequence>MASSTLPLPLPLPLLQGSSLSSRHNFSTLSTYKSISKPPFQNLSKTLHSSLLIHQNPNTNRSVKVRSQLSHPIISPQDHWGTWTALFTIGALGLWSEKTKIGSMVSAALVSTLVGLAASNMGIIPYEAPAYSVVLEFLVPLIVPLLLFRADLRRVIQSTGTLFLAFLLGSVATIIGTSVAFLLVPMRSLGQDSWKVAAALMGSYIGGTINYVAISEALGVSPSVLAAGVAADNVICAVYFMLLFALASKIPPEASTSTNDVVKDMESNSESKPPILQTATALAVSFAICKTATYLTKLFGIQGGSLPGITAIVVILATLLPTQFGYLAPVGDATALVLMQVFFAVVGAGGSIWNVINTAPSIFMFALVQVTVHLAVILGLGKLFRLDLKLLLLASNANIGGPTTACGMATAKGWGSLVVPGILTGIFGVSIATLLGIGFGMAVLRFM</sequence>
<protein>
    <recommendedName>
        <fullName evidence="4">Membrane protein YjcL</fullName>
    </recommendedName>
</protein>
<keyword evidence="3" id="KW-1185">Reference proteome</keyword>
<keyword evidence="1" id="KW-0472">Membrane</keyword>
<feature type="transmembrane region" description="Helical" evidence="1">
    <location>
        <begin position="130"/>
        <end position="150"/>
    </location>
</feature>
<dbReference type="Proteomes" id="UP001415857">
    <property type="component" value="Unassembled WGS sequence"/>
</dbReference>
<accession>A0AAP0X7E1</accession>
<feature type="transmembrane region" description="Helical" evidence="1">
    <location>
        <begin position="103"/>
        <end position="124"/>
    </location>
</feature>
<dbReference type="EMBL" id="JBBPBK010000001">
    <property type="protein sequence ID" value="KAK9292537.1"/>
    <property type="molecule type" value="Genomic_DNA"/>
</dbReference>
<feature type="transmembrane region" description="Helical" evidence="1">
    <location>
        <begin position="225"/>
        <end position="247"/>
    </location>
</feature>
<dbReference type="PANTHER" id="PTHR34289:SF5">
    <property type="entry name" value="KERATIN-ASSOCIATED PROTEIN (DUF819)"/>
    <property type="match status" value="1"/>
</dbReference>
<name>A0AAP0X7E1_LIQFO</name>
<evidence type="ECO:0000313" key="3">
    <source>
        <dbReference type="Proteomes" id="UP001415857"/>
    </source>
</evidence>
<feature type="transmembrane region" description="Helical" evidence="1">
    <location>
        <begin position="333"/>
        <end position="356"/>
    </location>
</feature>
<evidence type="ECO:0008006" key="4">
    <source>
        <dbReference type="Google" id="ProtNLM"/>
    </source>
</evidence>
<organism evidence="2 3">
    <name type="scientific">Liquidambar formosana</name>
    <name type="common">Formosan gum</name>
    <dbReference type="NCBI Taxonomy" id="63359"/>
    <lineage>
        <taxon>Eukaryota</taxon>
        <taxon>Viridiplantae</taxon>
        <taxon>Streptophyta</taxon>
        <taxon>Embryophyta</taxon>
        <taxon>Tracheophyta</taxon>
        <taxon>Spermatophyta</taxon>
        <taxon>Magnoliopsida</taxon>
        <taxon>eudicotyledons</taxon>
        <taxon>Gunneridae</taxon>
        <taxon>Pentapetalae</taxon>
        <taxon>Saxifragales</taxon>
        <taxon>Altingiaceae</taxon>
        <taxon>Liquidambar</taxon>
    </lineage>
</organism>
<dbReference type="PANTHER" id="PTHR34289">
    <property type="entry name" value="PROTEIN, PUTATIVE (DUF819)-RELATED"/>
    <property type="match status" value="1"/>
</dbReference>
<feature type="transmembrane region" description="Helical" evidence="1">
    <location>
        <begin position="422"/>
        <end position="444"/>
    </location>
</feature>
<dbReference type="AlphaFoldDB" id="A0AAP0X7E1"/>
<evidence type="ECO:0000313" key="2">
    <source>
        <dbReference type="EMBL" id="KAK9292537.1"/>
    </source>
</evidence>
<proteinExistence type="predicted"/>
<dbReference type="InterPro" id="IPR008537">
    <property type="entry name" value="DUF819"/>
</dbReference>
<feature type="transmembrane region" description="Helical" evidence="1">
    <location>
        <begin position="308"/>
        <end position="327"/>
    </location>
</feature>
<feature type="transmembrane region" description="Helical" evidence="1">
    <location>
        <begin position="363"/>
        <end position="384"/>
    </location>
</feature>
<comment type="caution">
    <text evidence="2">The sequence shown here is derived from an EMBL/GenBank/DDBJ whole genome shotgun (WGS) entry which is preliminary data.</text>
</comment>
<gene>
    <name evidence="2" type="ORF">L1049_020511</name>
</gene>
<keyword evidence="1" id="KW-1133">Transmembrane helix</keyword>
<reference evidence="2 3" key="1">
    <citation type="journal article" date="2024" name="Plant J.">
        <title>Genome sequences and population genomics reveal climatic adaptation and genomic divergence between two closely related sweetgum species.</title>
        <authorList>
            <person name="Xu W.Q."/>
            <person name="Ren C.Q."/>
            <person name="Zhang X.Y."/>
            <person name="Comes H.P."/>
            <person name="Liu X.H."/>
            <person name="Li Y.G."/>
            <person name="Kettle C.J."/>
            <person name="Jalonen R."/>
            <person name="Gaisberger H."/>
            <person name="Ma Y.Z."/>
            <person name="Qiu Y.X."/>
        </authorList>
    </citation>
    <scope>NUCLEOTIDE SEQUENCE [LARGE SCALE GENOMIC DNA]</scope>
    <source>
        <strain evidence="2">Hangzhou</strain>
    </source>
</reference>
<feature type="transmembrane region" description="Helical" evidence="1">
    <location>
        <begin position="196"/>
        <end position="213"/>
    </location>
</feature>
<feature type="transmembrane region" description="Helical" evidence="1">
    <location>
        <begin position="162"/>
        <end position="184"/>
    </location>
</feature>
<dbReference type="Pfam" id="PF05684">
    <property type="entry name" value="DUF819"/>
    <property type="match status" value="1"/>
</dbReference>
<evidence type="ECO:0000256" key="1">
    <source>
        <dbReference type="SAM" id="Phobius"/>
    </source>
</evidence>
<keyword evidence="1" id="KW-0812">Transmembrane</keyword>